<dbReference type="InterPro" id="IPR000682">
    <property type="entry name" value="PCMT"/>
</dbReference>
<evidence type="ECO:0000313" key="13">
    <source>
        <dbReference type="Proteomes" id="UP001595923"/>
    </source>
</evidence>
<keyword evidence="7" id="KW-0808">Transferase</keyword>
<evidence type="ECO:0000256" key="8">
    <source>
        <dbReference type="ARBA" id="ARBA00022691"/>
    </source>
</evidence>
<comment type="caution">
    <text evidence="12">The sequence shown here is derived from an EMBL/GenBank/DDBJ whole genome shotgun (WGS) entry which is preliminary data.</text>
</comment>
<dbReference type="Proteomes" id="UP001595923">
    <property type="component" value="Unassembled WGS sequence"/>
</dbReference>
<evidence type="ECO:0000313" key="12">
    <source>
        <dbReference type="EMBL" id="MFC4562363.1"/>
    </source>
</evidence>
<gene>
    <name evidence="12" type="ORF">ACFO4E_10895</name>
</gene>
<reference evidence="13" key="1">
    <citation type="journal article" date="2019" name="Int. J. Syst. Evol. Microbiol.">
        <title>The Global Catalogue of Microorganisms (GCM) 10K type strain sequencing project: providing services to taxonomists for standard genome sequencing and annotation.</title>
        <authorList>
            <consortium name="The Broad Institute Genomics Platform"/>
            <consortium name="The Broad Institute Genome Sequencing Center for Infectious Disease"/>
            <person name="Wu L."/>
            <person name="Ma J."/>
        </authorList>
    </citation>
    <scope>NUCLEOTIDE SEQUENCE [LARGE SCALE GENOMIC DNA]</scope>
    <source>
        <strain evidence="13">XZYJ18</strain>
    </source>
</reference>
<dbReference type="Pfam" id="PF01135">
    <property type="entry name" value="PCMT"/>
    <property type="match status" value="1"/>
</dbReference>
<sequence length="394" mass="41380">MTAGARIARVLSSRGVIQDPAWHRAVLSVDRDAFVPDVVWAEEPSTGLYAPYPRDADPDVHRWLGEDVSLVTQVDDGHPAAAGGRGYTPTSSLSQPSLVVAMLQVLDVEDGHRVLEVGTGSGYNTALLCSRLGAGNVTSVEVDADVAADAEKNLAATGYTPHLIVGDGAAPVAGGPYDRVLSTVAVQTIPAAWLQALGPGGVIVTPWTPGPGFASSVLLRLIVDETGDAHGRVVGDAAFMMLRAHRPDRLGYGAFVDEDAPGVAEGTTATNPRWVTDPHPGWKVVLGHLVPHIGYASYEAAPDNTTAAGEATVYVFDRAGTSWVLGEYTPAGGPYEAKRHGPRDLWAEIAAARDVWERLGRPRRDRLGVTVAADGDQTLWVDGPGNSVISPCNG</sequence>
<organism evidence="12 13">
    <name type="scientific">Nocardiopsis mangrovi</name>
    <dbReference type="NCBI Taxonomy" id="1179818"/>
    <lineage>
        <taxon>Bacteria</taxon>
        <taxon>Bacillati</taxon>
        <taxon>Actinomycetota</taxon>
        <taxon>Actinomycetes</taxon>
        <taxon>Streptosporangiales</taxon>
        <taxon>Nocardiopsidaceae</taxon>
        <taxon>Nocardiopsis</taxon>
    </lineage>
</organism>
<dbReference type="PANTHER" id="PTHR11579">
    <property type="entry name" value="PROTEIN-L-ISOASPARTATE O-METHYLTRANSFERASE"/>
    <property type="match status" value="1"/>
</dbReference>
<evidence type="ECO:0000256" key="10">
    <source>
        <dbReference type="ARBA" id="ARBA00031323"/>
    </source>
</evidence>
<dbReference type="PANTHER" id="PTHR11579:SF0">
    <property type="entry name" value="PROTEIN-L-ISOASPARTATE(D-ASPARTATE) O-METHYLTRANSFERASE"/>
    <property type="match status" value="1"/>
</dbReference>
<keyword evidence="6 12" id="KW-0489">Methyltransferase</keyword>
<dbReference type="Gene3D" id="3.40.50.150">
    <property type="entry name" value="Vaccinia Virus protein VP39"/>
    <property type="match status" value="1"/>
</dbReference>
<dbReference type="InterPro" id="IPR029063">
    <property type="entry name" value="SAM-dependent_MTases_sf"/>
</dbReference>
<proteinExistence type="inferred from homology"/>
<dbReference type="GO" id="GO:0032259">
    <property type="term" value="P:methylation"/>
    <property type="evidence" value="ECO:0007669"/>
    <property type="project" value="UniProtKB-KW"/>
</dbReference>
<dbReference type="SUPFAM" id="SSF53335">
    <property type="entry name" value="S-adenosyl-L-methionine-dependent methyltransferases"/>
    <property type="match status" value="1"/>
</dbReference>
<evidence type="ECO:0000256" key="4">
    <source>
        <dbReference type="ARBA" id="ARBA00013346"/>
    </source>
</evidence>
<evidence type="ECO:0000256" key="11">
    <source>
        <dbReference type="ARBA" id="ARBA00031350"/>
    </source>
</evidence>
<keyword evidence="5" id="KW-0963">Cytoplasm</keyword>
<protein>
    <recommendedName>
        <fullName evidence="4">Protein-L-isoaspartate O-methyltransferase</fullName>
        <ecNumber evidence="3">2.1.1.77</ecNumber>
    </recommendedName>
    <alternativeName>
        <fullName evidence="11">L-isoaspartyl protein carboxyl methyltransferase</fullName>
    </alternativeName>
    <alternativeName>
        <fullName evidence="9">Protein L-isoaspartyl methyltransferase</fullName>
    </alternativeName>
    <alternativeName>
        <fullName evidence="10">Protein-beta-aspartate methyltransferase</fullName>
    </alternativeName>
</protein>
<keyword evidence="13" id="KW-1185">Reference proteome</keyword>
<dbReference type="EC" id="2.1.1.77" evidence="3"/>
<evidence type="ECO:0000256" key="3">
    <source>
        <dbReference type="ARBA" id="ARBA00011890"/>
    </source>
</evidence>
<comment type="subcellular location">
    <subcellularLocation>
        <location evidence="1">Cytoplasm</location>
    </subcellularLocation>
</comment>
<dbReference type="CDD" id="cd02440">
    <property type="entry name" value="AdoMet_MTases"/>
    <property type="match status" value="1"/>
</dbReference>
<keyword evidence="8" id="KW-0949">S-adenosyl-L-methionine</keyword>
<evidence type="ECO:0000256" key="9">
    <source>
        <dbReference type="ARBA" id="ARBA00030757"/>
    </source>
</evidence>
<evidence type="ECO:0000256" key="1">
    <source>
        <dbReference type="ARBA" id="ARBA00004496"/>
    </source>
</evidence>
<name>A0ABV9DYG5_9ACTN</name>
<dbReference type="GO" id="GO:0008168">
    <property type="term" value="F:methyltransferase activity"/>
    <property type="evidence" value="ECO:0007669"/>
    <property type="project" value="UniProtKB-KW"/>
</dbReference>
<evidence type="ECO:0000256" key="6">
    <source>
        <dbReference type="ARBA" id="ARBA00022603"/>
    </source>
</evidence>
<dbReference type="EMBL" id="JBHSFQ010000008">
    <property type="protein sequence ID" value="MFC4562363.1"/>
    <property type="molecule type" value="Genomic_DNA"/>
</dbReference>
<evidence type="ECO:0000256" key="2">
    <source>
        <dbReference type="ARBA" id="ARBA00005369"/>
    </source>
</evidence>
<dbReference type="RefSeq" id="WP_378573521.1">
    <property type="nucleotide sequence ID" value="NZ_JBHSFQ010000008.1"/>
</dbReference>
<comment type="similarity">
    <text evidence="2">Belongs to the methyltransferase superfamily. L-isoaspartyl/D-aspartyl protein methyltransferase family.</text>
</comment>
<evidence type="ECO:0000256" key="5">
    <source>
        <dbReference type="ARBA" id="ARBA00022490"/>
    </source>
</evidence>
<accession>A0ABV9DYG5</accession>
<evidence type="ECO:0000256" key="7">
    <source>
        <dbReference type="ARBA" id="ARBA00022679"/>
    </source>
</evidence>